<organism evidence="14 15">
    <name type="scientific">Arthrobotrys musiformis</name>
    <dbReference type="NCBI Taxonomy" id="47236"/>
    <lineage>
        <taxon>Eukaryota</taxon>
        <taxon>Fungi</taxon>
        <taxon>Dikarya</taxon>
        <taxon>Ascomycota</taxon>
        <taxon>Pezizomycotina</taxon>
        <taxon>Orbiliomycetes</taxon>
        <taxon>Orbiliales</taxon>
        <taxon>Orbiliaceae</taxon>
        <taxon>Arthrobotrys</taxon>
    </lineage>
</organism>
<feature type="region of interest" description="Disordered" evidence="12">
    <location>
        <begin position="210"/>
        <end position="278"/>
    </location>
</feature>
<evidence type="ECO:0000256" key="8">
    <source>
        <dbReference type="ARBA" id="ARBA00022989"/>
    </source>
</evidence>
<keyword evidence="11 13" id="KW-0472">Membrane</keyword>
<dbReference type="PANTHER" id="PTHR12358:SF101">
    <property type="entry name" value="MITOCHONDRIAL IMPORT INNER MEMBRANE TRANSLOCASE SUBUNIT TIM54"/>
    <property type="match status" value="1"/>
</dbReference>
<gene>
    <name evidence="14" type="primary">TIM54</name>
    <name evidence="14" type="ORF">TWF481_003397</name>
</gene>
<proteinExistence type="inferred from homology"/>
<evidence type="ECO:0000256" key="10">
    <source>
        <dbReference type="ARBA" id="ARBA00023128"/>
    </source>
</evidence>
<dbReference type="InterPro" id="IPR021056">
    <property type="entry name" value="Mt_import_IM_translocase_Tim54"/>
</dbReference>
<accession>A0AAV9VSB7</accession>
<evidence type="ECO:0000256" key="11">
    <source>
        <dbReference type="ARBA" id="ARBA00023136"/>
    </source>
</evidence>
<comment type="subcellular location">
    <subcellularLocation>
        <location evidence="1">Mitochondrion inner membrane</location>
        <topology evidence="1">Single-pass membrane protein</topology>
    </subcellularLocation>
</comment>
<feature type="compositionally biased region" description="Low complexity" evidence="12">
    <location>
        <begin position="228"/>
        <end position="242"/>
    </location>
</feature>
<keyword evidence="6" id="KW-0999">Mitochondrion inner membrane</keyword>
<evidence type="ECO:0000256" key="12">
    <source>
        <dbReference type="SAM" id="MobiDB-lite"/>
    </source>
</evidence>
<dbReference type="AlphaFoldDB" id="A0AAV9VSB7"/>
<reference evidence="14 15" key="1">
    <citation type="submission" date="2023-08" db="EMBL/GenBank/DDBJ databases">
        <authorList>
            <person name="Palmer J.M."/>
        </authorList>
    </citation>
    <scope>NUCLEOTIDE SEQUENCE [LARGE SCALE GENOMIC DNA]</scope>
    <source>
        <strain evidence="14 15">TWF481</strain>
    </source>
</reference>
<evidence type="ECO:0000256" key="4">
    <source>
        <dbReference type="ARBA" id="ARBA00022448"/>
    </source>
</evidence>
<feature type="transmembrane region" description="Helical" evidence="13">
    <location>
        <begin position="32"/>
        <end position="49"/>
    </location>
</feature>
<evidence type="ECO:0000313" key="15">
    <source>
        <dbReference type="Proteomes" id="UP001370758"/>
    </source>
</evidence>
<name>A0AAV9VSB7_9PEZI</name>
<keyword evidence="9" id="KW-0811">Translocation</keyword>
<evidence type="ECO:0000256" key="2">
    <source>
        <dbReference type="ARBA" id="ARBA00006355"/>
    </source>
</evidence>
<sequence>MADAPVPKKPNPAFEYVMFGLPKFKAKLPSKPWLVFIGIVSTWTGLIVYDRREKKKAQKYWCDRVSHLAERPLPPNQLPRKVTIYLASPPGDGITSAREYFKEYVKPVLVSAAVDYEVVEGRKAGEIRWKVAERTRRLRRGEDDSEGTEKEAAILAHGKQAGISREEGPGGIVVVGRHTWKEYVRGLHEGWLGPPDIIDDDEQLVKEKKDIPEPQPVVSSISDALPAEPTQETQSTESGSSTETKDTEKEEEKPRKPQFPPPAILQSEYPSASLPPSVPASFQPSRVVPFPHLLGFLNTPFRIQRYLTQRRLMEHVSREVASIALGTYEPYQAREDIADAYKIEEADWPKSWVERLSKGDIEDNKDEPLREKTMIEELHVDGRIVERMKRFVLPEDSAAEGPISTAGLD</sequence>
<dbReference type="GO" id="GO:0005743">
    <property type="term" value="C:mitochondrial inner membrane"/>
    <property type="evidence" value="ECO:0007669"/>
    <property type="project" value="UniProtKB-SubCell"/>
</dbReference>
<evidence type="ECO:0000256" key="9">
    <source>
        <dbReference type="ARBA" id="ARBA00023010"/>
    </source>
</evidence>
<keyword evidence="4" id="KW-0813">Transport</keyword>
<evidence type="ECO:0000256" key="3">
    <source>
        <dbReference type="ARBA" id="ARBA00020796"/>
    </source>
</evidence>
<evidence type="ECO:0000256" key="13">
    <source>
        <dbReference type="SAM" id="Phobius"/>
    </source>
</evidence>
<evidence type="ECO:0000256" key="1">
    <source>
        <dbReference type="ARBA" id="ARBA00004434"/>
    </source>
</evidence>
<comment type="caution">
    <text evidence="14">The sequence shown here is derived from an EMBL/GenBank/DDBJ whole genome shotgun (WGS) entry which is preliminary data.</text>
</comment>
<feature type="compositionally biased region" description="Basic and acidic residues" evidence="12">
    <location>
        <begin position="243"/>
        <end position="255"/>
    </location>
</feature>
<dbReference type="GO" id="GO:0015031">
    <property type="term" value="P:protein transport"/>
    <property type="evidence" value="ECO:0007669"/>
    <property type="project" value="UniProtKB-KW"/>
</dbReference>
<keyword evidence="7" id="KW-0653">Protein transport</keyword>
<evidence type="ECO:0000256" key="6">
    <source>
        <dbReference type="ARBA" id="ARBA00022792"/>
    </source>
</evidence>
<evidence type="ECO:0000256" key="5">
    <source>
        <dbReference type="ARBA" id="ARBA00022692"/>
    </source>
</evidence>
<keyword evidence="10" id="KW-0496">Mitochondrion</keyword>
<dbReference type="PANTHER" id="PTHR12358">
    <property type="entry name" value="SPHINGOSINE KINASE"/>
    <property type="match status" value="1"/>
</dbReference>
<dbReference type="EMBL" id="JAVHJL010000013">
    <property type="protein sequence ID" value="KAK6495374.1"/>
    <property type="molecule type" value="Genomic_DNA"/>
</dbReference>
<keyword evidence="15" id="KW-1185">Reference proteome</keyword>
<protein>
    <recommendedName>
        <fullName evidence="3">Mitochondrial import inner membrane translocase subunit TIM54</fullName>
    </recommendedName>
</protein>
<dbReference type="InterPro" id="IPR050187">
    <property type="entry name" value="Lipid_Phosphate_FormReg"/>
</dbReference>
<keyword evidence="8 13" id="KW-1133">Transmembrane helix</keyword>
<keyword evidence="5 13" id="KW-0812">Transmembrane</keyword>
<comment type="similarity">
    <text evidence="2">Belongs to the TIM54 family.</text>
</comment>
<evidence type="ECO:0000256" key="7">
    <source>
        <dbReference type="ARBA" id="ARBA00022927"/>
    </source>
</evidence>
<dbReference type="Pfam" id="PF11711">
    <property type="entry name" value="Tim54"/>
    <property type="match status" value="1"/>
</dbReference>
<dbReference type="Proteomes" id="UP001370758">
    <property type="component" value="Unassembled WGS sequence"/>
</dbReference>
<evidence type="ECO:0000313" key="14">
    <source>
        <dbReference type="EMBL" id="KAK6495374.1"/>
    </source>
</evidence>